<dbReference type="InterPro" id="IPR005467">
    <property type="entry name" value="His_kinase_dom"/>
</dbReference>
<feature type="domain" description="Histidine kinase" evidence="7">
    <location>
        <begin position="286"/>
        <end position="508"/>
    </location>
</feature>
<dbReference type="InterPro" id="IPR004358">
    <property type="entry name" value="Sig_transdc_His_kin-like_C"/>
</dbReference>
<dbReference type="InterPro" id="IPR036890">
    <property type="entry name" value="HATPase_C_sf"/>
</dbReference>
<name>A0ABV2TBV4_9BACT</name>
<comment type="caution">
    <text evidence="11">The sequence shown here is derived from an EMBL/GenBank/DDBJ whole genome shotgun (WGS) entry which is preliminary data.</text>
</comment>
<dbReference type="Gene3D" id="1.10.287.130">
    <property type="match status" value="1"/>
</dbReference>
<proteinExistence type="predicted"/>
<keyword evidence="11" id="KW-0547">Nucleotide-binding</keyword>
<dbReference type="InterPro" id="IPR011006">
    <property type="entry name" value="CheY-like_superfamily"/>
</dbReference>
<dbReference type="SMART" id="SM00388">
    <property type="entry name" value="HisKA"/>
    <property type="match status" value="1"/>
</dbReference>
<dbReference type="PROSITE" id="PS50113">
    <property type="entry name" value="PAC"/>
    <property type="match status" value="2"/>
</dbReference>
<keyword evidence="12" id="KW-1185">Reference proteome</keyword>
<dbReference type="GO" id="GO:0005524">
    <property type="term" value="F:ATP binding"/>
    <property type="evidence" value="ECO:0007669"/>
    <property type="project" value="UniProtKB-KW"/>
</dbReference>
<dbReference type="SUPFAM" id="SSF52172">
    <property type="entry name" value="CheY-like"/>
    <property type="match status" value="1"/>
</dbReference>
<dbReference type="EMBL" id="JBEXAC010000002">
    <property type="protein sequence ID" value="MET7000493.1"/>
    <property type="molecule type" value="Genomic_DNA"/>
</dbReference>
<evidence type="ECO:0000313" key="11">
    <source>
        <dbReference type="EMBL" id="MET7000493.1"/>
    </source>
</evidence>
<evidence type="ECO:0000256" key="2">
    <source>
        <dbReference type="ARBA" id="ARBA00012438"/>
    </source>
</evidence>
<keyword evidence="11" id="KW-0067">ATP-binding</keyword>
<feature type="modified residue" description="4-aspartylphosphate" evidence="6">
    <location>
        <position position="584"/>
    </location>
</feature>
<feature type="domain" description="PAC" evidence="10">
    <location>
        <begin position="83"/>
        <end position="135"/>
    </location>
</feature>
<dbReference type="InterPro" id="IPR001610">
    <property type="entry name" value="PAC"/>
</dbReference>
<evidence type="ECO:0000256" key="3">
    <source>
        <dbReference type="ARBA" id="ARBA00022553"/>
    </source>
</evidence>
<gene>
    <name evidence="11" type="ORF">ABR189_24085</name>
</gene>
<evidence type="ECO:0000313" key="12">
    <source>
        <dbReference type="Proteomes" id="UP001549749"/>
    </source>
</evidence>
<dbReference type="NCBIfam" id="TIGR00229">
    <property type="entry name" value="sensory_box"/>
    <property type="match status" value="2"/>
</dbReference>
<dbReference type="SUPFAM" id="SSF55874">
    <property type="entry name" value="ATPase domain of HSP90 chaperone/DNA topoisomerase II/histidine kinase"/>
    <property type="match status" value="1"/>
</dbReference>
<dbReference type="Gene3D" id="3.40.50.2300">
    <property type="match status" value="1"/>
</dbReference>
<dbReference type="PRINTS" id="PR00344">
    <property type="entry name" value="BCTRLSENSOR"/>
</dbReference>
<dbReference type="Pfam" id="PF00512">
    <property type="entry name" value="HisKA"/>
    <property type="match status" value="1"/>
</dbReference>
<dbReference type="InterPro" id="IPR013655">
    <property type="entry name" value="PAS_fold_3"/>
</dbReference>
<dbReference type="PANTHER" id="PTHR43047:SF64">
    <property type="entry name" value="HISTIDINE KINASE CONTAINING CHEY-HOMOLOGOUS RECEIVER DOMAIN AND PAS DOMAIN-RELATED"/>
    <property type="match status" value="1"/>
</dbReference>
<dbReference type="InterPro" id="IPR003661">
    <property type="entry name" value="HisK_dim/P_dom"/>
</dbReference>
<sequence>MNTTTDETNAKLLQTIFEISPLGAFQADLKGHIIFANKQWEHISGVTTAESMGDGWMRLIYEADMPLIERTLAEGIANNKEVFGLVYRIKNPLKGIRWVKVNCKFIFDAVGNALYYIGFVEDITAHQLREQMLQETINKLEQSNRLLEVSQQLSKTGGWEFNVLTGEIFWTKQVYLINDVSADFKLSYDNIMGLCTAEYLPVMEEKMKAAIEYGQPYEFEFQIHTSSGEKRWARIIGIPVIKENRVVSIHGAAMDITGKKEGELELIRAKDVAEKAARAKADFLSEMSHEIRTPLNGIIGIANLLKLDYSAGREYEEYINGLSFSADHLLNLINDILDLAKIESGKVALVQTEINIFELIHNIRNQFKSIAATKGVNINCIIDNNIPRKLLADPIRLAQILNNLVSNAVKFTENGEVTIALRLVALQNDRATIHFSVKDSGIGISSEFHETVFESFMQGHQTTSYKQTGTGLGLTITQELVALHGSSIALESAAGMGAEFYFDISFEYVKGSNLPGFLMNIPNTTSMEKKLKGLTILYVEDNLVNLMIIRKQLENMGMVPDCAQSGKEALAQLEKTSYHVALLDLHMPEIDGYELAAIIQEKYPDTHIVIFTGDIMVEVKEKLAGMQIYDILDKPLLPVKLYEMLHRIACNKNVLVEE</sequence>
<dbReference type="CDD" id="cd16922">
    <property type="entry name" value="HATPase_EvgS-ArcB-TorS-like"/>
    <property type="match status" value="1"/>
</dbReference>
<dbReference type="PROSITE" id="PS50112">
    <property type="entry name" value="PAS"/>
    <property type="match status" value="1"/>
</dbReference>
<comment type="catalytic activity">
    <reaction evidence="1">
        <text>ATP + protein L-histidine = ADP + protein N-phospho-L-histidine.</text>
        <dbReference type="EC" id="2.7.13.3"/>
    </reaction>
</comment>
<evidence type="ECO:0000256" key="1">
    <source>
        <dbReference type="ARBA" id="ARBA00000085"/>
    </source>
</evidence>
<dbReference type="CDD" id="cd17546">
    <property type="entry name" value="REC_hyHK_CKI1_RcsC-like"/>
    <property type="match status" value="1"/>
</dbReference>
<evidence type="ECO:0000259" key="9">
    <source>
        <dbReference type="PROSITE" id="PS50112"/>
    </source>
</evidence>
<dbReference type="SMART" id="SM00448">
    <property type="entry name" value="REC"/>
    <property type="match status" value="1"/>
</dbReference>
<organism evidence="11 12">
    <name type="scientific">Chitinophaga defluvii</name>
    <dbReference type="NCBI Taxonomy" id="3163343"/>
    <lineage>
        <taxon>Bacteria</taxon>
        <taxon>Pseudomonadati</taxon>
        <taxon>Bacteroidota</taxon>
        <taxon>Chitinophagia</taxon>
        <taxon>Chitinophagales</taxon>
        <taxon>Chitinophagaceae</taxon>
        <taxon>Chitinophaga</taxon>
    </lineage>
</organism>
<reference evidence="11 12" key="1">
    <citation type="submission" date="2024-06" db="EMBL/GenBank/DDBJ databases">
        <title>Chitinophaga defluvii sp. nov., isolated from municipal sewage.</title>
        <authorList>
            <person name="Zhang L."/>
        </authorList>
    </citation>
    <scope>NUCLEOTIDE SEQUENCE [LARGE SCALE GENOMIC DNA]</scope>
    <source>
        <strain evidence="11 12">H8</strain>
    </source>
</reference>
<dbReference type="Pfam" id="PF08447">
    <property type="entry name" value="PAS_3"/>
    <property type="match status" value="2"/>
</dbReference>
<dbReference type="InterPro" id="IPR003594">
    <property type="entry name" value="HATPase_dom"/>
</dbReference>
<evidence type="ECO:0000256" key="4">
    <source>
        <dbReference type="ARBA" id="ARBA00022679"/>
    </source>
</evidence>
<evidence type="ECO:0000259" key="10">
    <source>
        <dbReference type="PROSITE" id="PS50113"/>
    </source>
</evidence>
<dbReference type="InterPro" id="IPR036097">
    <property type="entry name" value="HisK_dim/P_sf"/>
</dbReference>
<accession>A0ABV2TBV4</accession>
<dbReference type="InterPro" id="IPR035965">
    <property type="entry name" value="PAS-like_dom_sf"/>
</dbReference>
<dbReference type="SMART" id="SM00091">
    <property type="entry name" value="PAS"/>
    <property type="match status" value="1"/>
</dbReference>
<dbReference type="InterPro" id="IPR000700">
    <property type="entry name" value="PAS-assoc_C"/>
</dbReference>
<dbReference type="SMART" id="SM00387">
    <property type="entry name" value="HATPase_c"/>
    <property type="match status" value="1"/>
</dbReference>
<dbReference type="Pfam" id="PF00072">
    <property type="entry name" value="Response_reg"/>
    <property type="match status" value="1"/>
</dbReference>
<evidence type="ECO:0000256" key="6">
    <source>
        <dbReference type="PROSITE-ProRule" id="PRU00169"/>
    </source>
</evidence>
<dbReference type="PROSITE" id="PS50109">
    <property type="entry name" value="HIS_KIN"/>
    <property type="match status" value="1"/>
</dbReference>
<dbReference type="Gene3D" id="3.30.450.20">
    <property type="entry name" value="PAS domain"/>
    <property type="match status" value="2"/>
</dbReference>
<feature type="domain" description="PAC" evidence="10">
    <location>
        <begin position="217"/>
        <end position="268"/>
    </location>
</feature>
<protein>
    <recommendedName>
        <fullName evidence="2">histidine kinase</fullName>
        <ecNumber evidence="2">2.7.13.3</ecNumber>
    </recommendedName>
</protein>
<dbReference type="SUPFAM" id="SSF55785">
    <property type="entry name" value="PYP-like sensor domain (PAS domain)"/>
    <property type="match status" value="2"/>
</dbReference>
<evidence type="ECO:0000259" key="8">
    <source>
        <dbReference type="PROSITE" id="PS50110"/>
    </source>
</evidence>
<feature type="domain" description="PAS" evidence="9">
    <location>
        <begin position="9"/>
        <end position="79"/>
    </location>
</feature>
<dbReference type="CDD" id="cd00082">
    <property type="entry name" value="HisKA"/>
    <property type="match status" value="1"/>
</dbReference>
<dbReference type="SMART" id="SM00086">
    <property type="entry name" value="PAC"/>
    <property type="match status" value="2"/>
</dbReference>
<dbReference type="PROSITE" id="PS50110">
    <property type="entry name" value="RESPONSE_REGULATORY"/>
    <property type="match status" value="1"/>
</dbReference>
<dbReference type="PANTHER" id="PTHR43047">
    <property type="entry name" value="TWO-COMPONENT HISTIDINE PROTEIN KINASE"/>
    <property type="match status" value="1"/>
</dbReference>
<dbReference type="Pfam" id="PF02518">
    <property type="entry name" value="HATPase_c"/>
    <property type="match status" value="1"/>
</dbReference>
<feature type="domain" description="Response regulatory" evidence="8">
    <location>
        <begin position="535"/>
        <end position="649"/>
    </location>
</feature>
<keyword evidence="4" id="KW-0808">Transferase</keyword>
<dbReference type="Proteomes" id="UP001549749">
    <property type="component" value="Unassembled WGS sequence"/>
</dbReference>
<evidence type="ECO:0000256" key="5">
    <source>
        <dbReference type="ARBA" id="ARBA00022777"/>
    </source>
</evidence>
<dbReference type="SUPFAM" id="SSF47384">
    <property type="entry name" value="Homodimeric domain of signal transducing histidine kinase"/>
    <property type="match status" value="1"/>
</dbReference>
<dbReference type="CDD" id="cd00130">
    <property type="entry name" value="PAS"/>
    <property type="match status" value="1"/>
</dbReference>
<keyword evidence="5" id="KW-0418">Kinase</keyword>
<dbReference type="EC" id="2.7.13.3" evidence="2"/>
<keyword evidence="3 6" id="KW-0597">Phosphoprotein</keyword>
<dbReference type="Gene3D" id="3.30.565.10">
    <property type="entry name" value="Histidine kinase-like ATPase, C-terminal domain"/>
    <property type="match status" value="1"/>
</dbReference>
<dbReference type="RefSeq" id="WP_354663052.1">
    <property type="nucleotide sequence ID" value="NZ_JBEXAC010000002.1"/>
</dbReference>
<dbReference type="InterPro" id="IPR000014">
    <property type="entry name" value="PAS"/>
</dbReference>
<evidence type="ECO:0000259" key="7">
    <source>
        <dbReference type="PROSITE" id="PS50109"/>
    </source>
</evidence>
<dbReference type="InterPro" id="IPR001789">
    <property type="entry name" value="Sig_transdc_resp-reg_receiver"/>
</dbReference>